<proteinExistence type="inferred from homology"/>
<dbReference type="EMBL" id="FNPV01000003">
    <property type="protein sequence ID" value="SDY66196.1"/>
    <property type="molecule type" value="Genomic_DNA"/>
</dbReference>
<evidence type="ECO:0000256" key="1">
    <source>
        <dbReference type="PROSITE-ProRule" id="PRU00285"/>
    </source>
</evidence>
<dbReference type="Gene3D" id="2.60.40.790">
    <property type="match status" value="1"/>
</dbReference>
<dbReference type="Pfam" id="PF00011">
    <property type="entry name" value="HSP20"/>
    <property type="match status" value="1"/>
</dbReference>
<dbReference type="PROSITE" id="PS01031">
    <property type="entry name" value="SHSP"/>
    <property type="match status" value="1"/>
</dbReference>
<gene>
    <name evidence="4" type="ORF">SAMN05192546_103304</name>
</gene>
<reference evidence="4 5" key="1">
    <citation type="submission" date="2016-10" db="EMBL/GenBank/DDBJ databases">
        <authorList>
            <person name="de Groot N.N."/>
        </authorList>
    </citation>
    <scope>NUCLEOTIDE SEQUENCE [LARGE SCALE GENOMIC DNA]</scope>
    <source>
        <strain evidence="4 5">APO</strain>
    </source>
</reference>
<dbReference type="CDD" id="cd06471">
    <property type="entry name" value="ACD_LpsHSP_like"/>
    <property type="match status" value="1"/>
</dbReference>
<dbReference type="SUPFAM" id="SSF49764">
    <property type="entry name" value="HSP20-like chaperones"/>
    <property type="match status" value="1"/>
</dbReference>
<protein>
    <submittedName>
        <fullName evidence="4">Heat shock protein Hsp20</fullName>
    </submittedName>
</protein>
<evidence type="ECO:0000313" key="5">
    <source>
        <dbReference type="Proteomes" id="UP000199230"/>
    </source>
</evidence>
<dbReference type="RefSeq" id="WP_093312132.1">
    <property type="nucleotide sequence ID" value="NZ_FNPV01000003.1"/>
</dbReference>
<dbReference type="OrthoDB" id="9811615at2"/>
<keyword evidence="4" id="KW-0346">Stress response</keyword>
<sequence length="146" mass="17317">MMNHLVPFRNQRRGRDLDTLFERFFNDPIFGDHRMAPAIQSGIKVDIQEEDDQYLMEAEIPGFDKEQINVHYDNDHLIISAEKEDEVNEERDNYICRERKMGRVSRSFHVKDIDPGKIEAKYENGILKVTIPKDPQKETRKQIEIK</sequence>
<evidence type="ECO:0000259" key="3">
    <source>
        <dbReference type="PROSITE" id="PS01031"/>
    </source>
</evidence>
<organism evidence="4 5">
    <name type="scientific">Tindallia californiensis</name>
    <dbReference type="NCBI Taxonomy" id="159292"/>
    <lineage>
        <taxon>Bacteria</taxon>
        <taxon>Bacillati</taxon>
        <taxon>Bacillota</taxon>
        <taxon>Clostridia</taxon>
        <taxon>Peptostreptococcales</taxon>
        <taxon>Tindalliaceae</taxon>
        <taxon>Tindallia</taxon>
    </lineage>
</organism>
<evidence type="ECO:0000313" key="4">
    <source>
        <dbReference type="EMBL" id="SDY66196.1"/>
    </source>
</evidence>
<dbReference type="AlphaFoldDB" id="A0A1H3LPE9"/>
<name>A0A1H3LPE9_9FIRM</name>
<dbReference type="InterPro" id="IPR008978">
    <property type="entry name" value="HSP20-like_chaperone"/>
</dbReference>
<keyword evidence="5" id="KW-1185">Reference proteome</keyword>
<dbReference type="Proteomes" id="UP000199230">
    <property type="component" value="Unassembled WGS sequence"/>
</dbReference>
<accession>A0A1H3LPE9</accession>
<comment type="similarity">
    <text evidence="1 2">Belongs to the small heat shock protein (HSP20) family.</text>
</comment>
<dbReference type="InterPro" id="IPR031107">
    <property type="entry name" value="Small_HSP"/>
</dbReference>
<feature type="domain" description="SHSP" evidence="3">
    <location>
        <begin position="36"/>
        <end position="146"/>
    </location>
</feature>
<dbReference type="PANTHER" id="PTHR11527">
    <property type="entry name" value="HEAT-SHOCK PROTEIN 20 FAMILY MEMBER"/>
    <property type="match status" value="1"/>
</dbReference>
<evidence type="ECO:0000256" key="2">
    <source>
        <dbReference type="RuleBase" id="RU003616"/>
    </source>
</evidence>
<dbReference type="STRING" id="159292.SAMN05192546_103304"/>
<dbReference type="InterPro" id="IPR002068">
    <property type="entry name" value="A-crystallin/Hsp20_dom"/>
</dbReference>